<name>A0A2T9YXL0_9FUNG</name>
<dbReference type="NCBIfam" id="TIGR01346">
    <property type="entry name" value="isocit_lyase"/>
    <property type="match status" value="1"/>
</dbReference>
<proteinExistence type="inferred from homology"/>
<dbReference type="CDD" id="cd00377">
    <property type="entry name" value="ICL_PEPM"/>
    <property type="match status" value="1"/>
</dbReference>
<evidence type="ECO:0000256" key="5">
    <source>
        <dbReference type="ARBA" id="ARBA00022435"/>
    </source>
</evidence>
<dbReference type="Pfam" id="PF00463">
    <property type="entry name" value="ICL"/>
    <property type="match status" value="1"/>
</dbReference>
<feature type="active site" description="Proton acceptor" evidence="10">
    <location>
        <position position="209"/>
    </location>
</feature>
<comment type="similarity">
    <text evidence="3 9">Belongs to the isocitrate lyase/PEP mutase superfamily. Isocitrate lyase family.</text>
</comment>
<dbReference type="GO" id="GO:0006099">
    <property type="term" value="P:tricarboxylic acid cycle"/>
    <property type="evidence" value="ECO:0007669"/>
    <property type="project" value="UniProtKB-KW"/>
</dbReference>
<dbReference type="InterPro" id="IPR039556">
    <property type="entry name" value="ICL/PEPM"/>
</dbReference>
<accession>A0A2T9YXL0</accession>
<dbReference type="PIRSF" id="PIRSF001362">
    <property type="entry name" value="Isocit_lyase"/>
    <property type="match status" value="1"/>
</dbReference>
<dbReference type="InterPro" id="IPR040442">
    <property type="entry name" value="Pyrv_kinase-like_dom_sf"/>
</dbReference>
<feature type="binding site" evidence="11">
    <location>
        <begin position="100"/>
        <end position="102"/>
    </location>
    <ligand>
        <name>substrate</name>
    </ligand>
</feature>
<dbReference type="OrthoDB" id="4078635at2759"/>
<evidence type="ECO:0000256" key="9">
    <source>
        <dbReference type="PIRNR" id="PIRNR001362"/>
    </source>
</evidence>
<dbReference type="Proteomes" id="UP000245609">
    <property type="component" value="Unassembled WGS sequence"/>
</dbReference>
<dbReference type="InterPro" id="IPR006254">
    <property type="entry name" value="Isocitrate_lyase"/>
</dbReference>
<feature type="binding site" evidence="11">
    <location>
        <position position="462"/>
    </location>
    <ligand>
        <name>substrate</name>
    </ligand>
</feature>
<evidence type="ECO:0000256" key="2">
    <source>
        <dbReference type="ARBA" id="ARBA00004793"/>
    </source>
</evidence>
<evidence type="ECO:0000313" key="13">
    <source>
        <dbReference type="EMBL" id="PVU97082.1"/>
    </source>
</evidence>
<feature type="binding site" evidence="11">
    <location>
        <position position="246"/>
    </location>
    <ligand>
        <name>substrate</name>
    </ligand>
</feature>
<comment type="catalytic activity">
    <reaction evidence="8">
        <text>D-threo-isocitrate = glyoxylate + succinate</text>
        <dbReference type="Rhea" id="RHEA:13245"/>
        <dbReference type="ChEBI" id="CHEBI:15562"/>
        <dbReference type="ChEBI" id="CHEBI:30031"/>
        <dbReference type="ChEBI" id="CHEBI:36655"/>
        <dbReference type="EC" id="4.1.3.1"/>
    </reaction>
</comment>
<feature type="binding site" evidence="11">
    <location>
        <begin position="427"/>
        <end position="431"/>
    </location>
    <ligand>
        <name>substrate</name>
    </ligand>
</feature>
<dbReference type="PROSITE" id="PS00161">
    <property type="entry name" value="ISOCITRATE_LYASE"/>
    <property type="match status" value="1"/>
</dbReference>
<dbReference type="AlphaFoldDB" id="A0A2T9YXL0"/>
<comment type="catalytic activity">
    <reaction evidence="1">
        <text>(2S,3R)-3-hydroxybutane-1,2,3-tricarboxylate = pyruvate + succinate</text>
        <dbReference type="Rhea" id="RHEA:16809"/>
        <dbReference type="ChEBI" id="CHEBI:15361"/>
        <dbReference type="ChEBI" id="CHEBI:30031"/>
        <dbReference type="ChEBI" id="CHEBI:57429"/>
        <dbReference type="EC" id="4.1.3.30"/>
    </reaction>
</comment>
<keyword evidence="12" id="KW-0479">Metal-binding</keyword>
<feature type="binding site" evidence="12">
    <location>
        <position position="171"/>
    </location>
    <ligand>
        <name>Mg(2+)</name>
        <dbReference type="ChEBI" id="CHEBI:18420"/>
    </ligand>
</feature>
<evidence type="ECO:0000256" key="4">
    <source>
        <dbReference type="ARBA" id="ARBA00017446"/>
    </source>
</evidence>
<dbReference type="SUPFAM" id="SSF51621">
    <property type="entry name" value="Phosphoenolpyruvate/pyruvate domain"/>
    <property type="match status" value="1"/>
</dbReference>
<dbReference type="EMBL" id="MBFS01002461">
    <property type="protein sequence ID" value="PVU97082.1"/>
    <property type="molecule type" value="Genomic_DNA"/>
</dbReference>
<dbReference type="GO" id="GO:0006097">
    <property type="term" value="P:glyoxylate cycle"/>
    <property type="evidence" value="ECO:0007669"/>
    <property type="project" value="UniProtKB-KW"/>
</dbReference>
<dbReference type="PANTHER" id="PTHR21631:SF3">
    <property type="entry name" value="BIFUNCTIONAL GLYOXYLATE CYCLE PROTEIN"/>
    <property type="match status" value="1"/>
</dbReference>
<comment type="caution">
    <text evidence="13">The sequence shown here is derived from an EMBL/GenBank/DDBJ whole genome shotgun (WGS) entry which is preliminary data.</text>
</comment>
<sequence>MTIYDSDFDEQTLFQQRVKAVKQWWSSPRFKHTLRPYSAESIVSKRGTIDVEYPSNYAAKKLYALLKRHQHNRTSSITFGSLDPIQVAQMSKYLDTIYVSGWQCSSTASTSNEPGPDLADYPMDTVPNKVDHLFRAQLFHDRKQAEERSRLSASERAQSKRTDFLRPIIADADTGHGGLTAVMKLAKMFAERGAAGIHLEDQAAGTKKCGHLAGKVLVPVSEHINRLVAARAQFDIMGTDTILVGRTDAEAATLITSNIDARDHPFILGCTNPSLSHLVEAMNSGFAAKLSGSQLEKIERDWLASAGLKTYPQAIADWARSSNKSPAQISSFLEKATSISNYDAKALAVQIFGSAASSVFWCWDKPRPREGYYRYNGGTKACIMRAIAYTPYADLVWMETEKPVLSQAQEFAQGVHAVHPHQMLSYNLSPSFNWDAAGLSDDDMENYAANLGKLGYVWQFITLAGFHANALITDTFAKQFSQRGMLAYVQMIQRKEREHDVETLQHQKWSGAYYVDGLLTLPSGGVSATSAMGSGVTESQFK</sequence>
<dbReference type="GO" id="GO:0046872">
    <property type="term" value="F:metal ion binding"/>
    <property type="evidence" value="ECO:0007669"/>
    <property type="project" value="UniProtKB-KW"/>
</dbReference>
<reference evidence="13 14" key="1">
    <citation type="journal article" date="2018" name="MBio">
        <title>Comparative Genomics Reveals the Core Gene Toolbox for the Fungus-Insect Symbiosis.</title>
        <authorList>
            <person name="Wang Y."/>
            <person name="Stata M."/>
            <person name="Wang W."/>
            <person name="Stajich J.E."/>
            <person name="White M.M."/>
            <person name="Moncalvo J.M."/>
        </authorList>
    </citation>
    <scope>NUCLEOTIDE SEQUENCE [LARGE SCALE GENOMIC DNA]</scope>
    <source>
        <strain evidence="13 14">SC-DP-2</strain>
    </source>
</reference>
<keyword evidence="5" id="KW-0329">Glyoxylate bypass</keyword>
<dbReference type="GO" id="GO:0004451">
    <property type="term" value="F:isocitrate lyase activity"/>
    <property type="evidence" value="ECO:0007669"/>
    <property type="project" value="UniProtKB-EC"/>
</dbReference>
<keyword evidence="14" id="KW-1185">Reference proteome</keyword>
<comment type="cofactor">
    <cofactor evidence="12">
        <name>Mg(2+)</name>
        <dbReference type="ChEBI" id="CHEBI:18420"/>
    </cofactor>
    <text evidence="12">Can also use Mn(2+) ion.</text>
</comment>
<keyword evidence="7 9" id="KW-0456">Lyase</keyword>
<protein>
    <recommendedName>
        <fullName evidence="4 9">Isocitrate lyase</fullName>
    </recommendedName>
</protein>
<evidence type="ECO:0000256" key="3">
    <source>
        <dbReference type="ARBA" id="ARBA00005704"/>
    </source>
</evidence>
<dbReference type="Gene3D" id="3.20.20.60">
    <property type="entry name" value="Phosphoenolpyruvate-binding domains"/>
    <property type="match status" value="1"/>
</dbReference>
<evidence type="ECO:0000256" key="6">
    <source>
        <dbReference type="ARBA" id="ARBA00022532"/>
    </source>
</evidence>
<dbReference type="InterPro" id="IPR015813">
    <property type="entry name" value="Pyrv/PenolPyrv_kinase-like_dom"/>
</dbReference>
<organism evidence="13 14">
    <name type="scientific">Smittium megazygosporum</name>
    <dbReference type="NCBI Taxonomy" id="133381"/>
    <lineage>
        <taxon>Eukaryota</taxon>
        <taxon>Fungi</taxon>
        <taxon>Fungi incertae sedis</taxon>
        <taxon>Zoopagomycota</taxon>
        <taxon>Kickxellomycotina</taxon>
        <taxon>Harpellomycetes</taxon>
        <taxon>Harpellales</taxon>
        <taxon>Legeriomycetaceae</taxon>
        <taxon>Smittium</taxon>
    </lineage>
</organism>
<feature type="binding site" evidence="11">
    <location>
        <begin position="210"/>
        <end position="211"/>
    </location>
    <ligand>
        <name>substrate</name>
    </ligand>
</feature>
<keyword evidence="6" id="KW-0816">Tricarboxylic acid cycle</keyword>
<evidence type="ECO:0000256" key="8">
    <source>
        <dbReference type="ARBA" id="ARBA00023531"/>
    </source>
</evidence>
<evidence type="ECO:0000256" key="10">
    <source>
        <dbReference type="PIRSR" id="PIRSR001362-1"/>
    </source>
</evidence>
<comment type="pathway">
    <text evidence="2">Carbohydrate metabolism; glyoxylate cycle; (S)-malate from isocitrate: step 1/2.</text>
</comment>
<dbReference type="GO" id="GO:0046421">
    <property type="term" value="F:methylisocitrate lyase activity"/>
    <property type="evidence" value="ECO:0007669"/>
    <property type="project" value="UniProtKB-EC"/>
</dbReference>
<dbReference type="PANTHER" id="PTHR21631">
    <property type="entry name" value="ISOCITRATE LYASE/MALATE SYNTHASE"/>
    <property type="match status" value="1"/>
</dbReference>
<dbReference type="InterPro" id="IPR018523">
    <property type="entry name" value="Isocitrate_lyase_ph_CS"/>
</dbReference>
<evidence type="ECO:0000256" key="11">
    <source>
        <dbReference type="PIRSR" id="PIRSR001362-2"/>
    </source>
</evidence>
<evidence type="ECO:0000256" key="1">
    <source>
        <dbReference type="ARBA" id="ARBA00001050"/>
    </source>
</evidence>
<evidence type="ECO:0000256" key="7">
    <source>
        <dbReference type="ARBA" id="ARBA00023239"/>
    </source>
</evidence>
<evidence type="ECO:0000313" key="14">
    <source>
        <dbReference type="Proteomes" id="UP000245609"/>
    </source>
</evidence>
<gene>
    <name evidence="13" type="ORF">BB560_005770</name>
</gene>
<dbReference type="Gene3D" id="1.10.10.850">
    <property type="match status" value="1"/>
</dbReference>
<evidence type="ECO:0000256" key="12">
    <source>
        <dbReference type="PIRSR" id="PIRSR001362-3"/>
    </source>
</evidence>
<keyword evidence="12" id="KW-0460">Magnesium</keyword>
<dbReference type="STRING" id="133381.A0A2T9YXL0"/>